<name>A0A8D9B2U9_9HEMI</name>
<dbReference type="EMBL" id="HBUF01344781">
    <property type="protein sequence ID" value="CAG6708124.1"/>
    <property type="molecule type" value="Transcribed_RNA"/>
</dbReference>
<dbReference type="EMBL" id="HBUF01604398">
    <property type="protein sequence ID" value="CAG6777155.1"/>
    <property type="molecule type" value="Transcribed_RNA"/>
</dbReference>
<dbReference type="EMBL" id="HBUF01311015">
    <property type="protein sequence ID" value="CAG6693140.1"/>
    <property type="molecule type" value="Transcribed_RNA"/>
</dbReference>
<reference evidence="1" key="1">
    <citation type="submission" date="2021-05" db="EMBL/GenBank/DDBJ databases">
        <authorList>
            <person name="Alioto T."/>
            <person name="Alioto T."/>
            <person name="Gomez Garrido J."/>
        </authorList>
    </citation>
    <scope>NUCLEOTIDE SEQUENCE</scope>
</reference>
<accession>A0A8D9B2U9</accession>
<dbReference type="EMBL" id="HBUF01344777">
    <property type="protein sequence ID" value="CAG6708106.1"/>
    <property type="molecule type" value="Transcribed_RNA"/>
</dbReference>
<dbReference type="EMBL" id="HBUF01311014">
    <property type="protein sequence ID" value="CAG6693136.1"/>
    <property type="molecule type" value="Transcribed_RNA"/>
</dbReference>
<sequence>MPETRFIIVRRTITRVVVLKPPPAWTPPSGLTSPNVSRTLPLLPRTQHVPPQVSQSPPLSPRTSLRRLAVGHQAQLRWEIFGPSARMQRIWRPLLPPLPLLCLNHRPLVSPPKRS</sequence>
<dbReference type="EMBL" id="HBUF01344778">
    <property type="protein sequence ID" value="CAG6708111.1"/>
    <property type="molecule type" value="Transcribed_RNA"/>
</dbReference>
<proteinExistence type="predicted"/>
<dbReference type="EMBL" id="HBUF01344782">
    <property type="protein sequence ID" value="CAG6708129.1"/>
    <property type="molecule type" value="Transcribed_RNA"/>
</dbReference>
<dbReference type="AlphaFoldDB" id="A0A8D9B2U9"/>
<dbReference type="EMBL" id="HBUF01311013">
    <property type="protein sequence ID" value="CAG6693132.1"/>
    <property type="molecule type" value="Transcribed_RNA"/>
</dbReference>
<dbReference type="EMBL" id="HBUF01344779">
    <property type="protein sequence ID" value="CAG6708115.1"/>
    <property type="molecule type" value="Transcribed_RNA"/>
</dbReference>
<dbReference type="EMBL" id="HBUF01311016">
    <property type="protein sequence ID" value="CAG6693145.1"/>
    <property type="molecule type" value="Transcribed_RNA"/>
</dbReference>
<dbReference type="EMBL" id="HBUF01070653">
    <property type="protein sequence ID" value="CAG6629402.1"/>
    <property type="molecule type" value="Transcribed_RNA"/>
</dbReference>
<protein>
    <submittedName>
        <fullName evidence="1">Uncharacterized protein</fullName>
    </submittedName>
</protein>
<organism evidence="1">
    <name type="scientific">Cacopsylla melanoneura</name>
    <dbReference type="NCBI Taxonomy" id="428564"/>
    <lineage>
        <taxon>Eukaryota</taxon>
        <taxon>Metazoa</taxon>
        <taxon>Ecdysozoa</taxon>
        <taxon>Arthropoda</taxon>
        <taxon>Hexapoda</taxon>
        <taxon>Insecta</taxon>
        <taxon>Pterygota</taxon>
        <taxon>Neoptera</taxon>
        <taxon>Paraneoptera</taxon>
        <taxon>Hemiptera</taxon>
        <taxon>Sternorrhyncha</taxon>
        <taxon>Psylloidea</taxon>
        <taxon>Psyllidae</taxon>
        <taxon>Psyllinae</taxon>
        <taxon>Cacopsylla</taxon>
    </lineage>
</organism>
<dbReference type="EMBL" id="HBUF01344780">
    <property type="protein sequence ID" value="CAG6708119.1"/>
    <property type="molecule type" value="Transcribed_RNA"/>
</dbReference>
<evidence type="ECO:0000313" key="1">
    <source>
        <dbReference type="EMBL" id="CAG6777155.1"/>
    </source>
</evidence>
<dbReference type="EMBL" id="HBUF01070652">
    <property type="protein sequence ID" value="CAG6629400.1"/>
    <property type="molecule type" value="Transcribed_RNA"/>
</dbReference>